<proteinExistence type="predicted"/>
<evidence type="ECO:0000313" key="3">
    <source>
        <dbReference type="Proteomes" id="UP000299102"/>
    </source>
</evidence>
<sequence>MASRVTSAAAAGRAAFGSLPPPSLSCQTRNYETRGKGENCEFILAAIVFVPNYKKKQFPPALRPGNDVVP</sequence>
<feature type="compositionally biased region" description="Low complexity" evidence="1">
    <location>
        <begin position="1"/>
        <end position="15"/>
    </location>
</feature>
<evidence type="ECO:0000256" key="1">
    <source>
        <dbReference type="SAM" id="MobiDB-lite"/>
    </source>
</evidence>
<comment type="caution">
    <text evidence="2">The sequence shown here is derived from an EMBL/GenBank/DDBJ whole genome shotgun (WGS) entry which is preliminary data.</text>
</comment>
<evidence type="ECO:0000313" key="2">
    <source>
        <dbReference type="EMBL" id="GBP63536.1"/>
    </source>
</evidence>
<gene>
    <name evidence="2" type="ORF">EVAR_45697_1</name>
</gene>
<dbReference type="Proteomes" id="UP000299102">
    <property type="component" value="Unassembled WGS sequence"/>
</dbReference>
<dbReference type="AlphaFoldDB" id="A0A4C1XI13"/>
<dbReference type="EMBL" id="BGZK01000871">
    <property type="protein sequence ID" value="GBP63536.1"/>
    <property type="molecule type" value="Genomic_DNA"/>
</dbReference>
<name>A0A4C1XI13_EUMVA</name>
<keyword evidence="3" id="KW-1185">Reference proteome</keyword>
<feature type="region of interest" description="Disordered" evidence="1">
    <location>
        <begin position="1"/>
        <end position="20"/>
    </location>
</feature>
<reference evidence="2 3" key="1">
    <citation type="journal article" date="2019" name="Commun. Biol.">
        <title>The bagworm genome reveals a unique fibroin gene that provides high tensile strength.</title>
        <authorList>
            <person name="Kono N."/>
            <person name="Nakamura H."/>
            <person name="Ohtoshi R."/>
            <person name="Tomita M."/>
            <person name="Numata K."/>
            <person name="Arakawa K."/>
        </authorList>
    </citation>
    <scope>NUCLEOTIDE SEQUENCE [LARGE SCALE GENOMIC DNA]</scope>
</reference>
<protein>
    <submittedName>
        <fullName evidence="2">Uncharacterized protein</fullName>
    </submittedName>
</protein>
<accession>A0A4C1XI13</accession>
<organism evidence="2 3">
    <name type="scientific">Eumeta variegata</name>
    <name type="common">Bagworm moth</name>
    <name type="synonym">Eumeta japonica</name>
    <dbReference type="NCBI Taxonomy" id="151549"/>
    <lineage>
        <taxon>Eukaryota</taxon>
        <taxon>Metazoa</taxon>
        <taxon>Ecdysozoa</taxon>
        <taxon>Arthropoda</taxon>
        <taxon>Hexapoda</taxon>
        <taxon>Insecta</taxon>
        <taxon>Pterygota</taxon>
        <taxon>Neoptera</taxon>
        <taxon>Endopterygota</taxon>
        <taxon>Lepidoptera</taxon>
        <taxon>Glossata</taxon>
        <taxon>Ditrysia</taxon>
        <taxon>Tineoidea</taxon>
        <taxon>Psychidae</taxon>
        <taxon>Oiketicinae</taxon>
        <taxon>Eumeta</taxon>
    </lineage>
</organism>